<gene>
    <name evidence="3" type="ORF">MBLL_01966</name>
</gene>
<keyword evidence="2" id="KW-0472">Membrane</keyword>
<keyword evidence="2" id="KW-0812">Transmembrane</keyword>
<name>A0A679JM17_9HYPH</name>
<evidence type="ECO:0000256" key="2">
    <source>
        <dbReference type="SAM" id="Phobius"/>
    </source>
</evidence>
<organism evidence="3">
    <name type="scientific">Methylobacterium bullatum</name>
    <dbReference type="NCBI Taxonomy" id="570505"/>
    <lineage>
        <taxon>Bacteria</taxon>
        <taxon>Pseudomonadati</taxon>
        <taxon>Pseudomonadota</taxon>
        <taxon>Alphaproteobacteria</taxon>
        <taxon>Hyphomicrobiales</taxon>
        <taxon>Methylobacteriaceae</taxon>
        <taxon>Methylobacterium</taxon>
    </lineage>
</organism>
<evidence type="ECO:0000256" key="1">
    <source>
        <dbReference type="SAM" id="MobiDB-lite"/>
    </source>
</evidence>
<proteinExistence type="predicted"/>
<dbReference type="AlphaFoldDB" id="A0A679JM17"/>
<keyword evidence="2" id="KW-1133">Transmembrane helix</keyword>
<feature type="region of interest" description="Disordered" evidence="1">
    <location>
        <begin position="1"/>
        <end position="22"/>
    </location>
</feature>
<geneLocation type="plasmid" evidence="3">
    <name>1</name>
</geneLocation>
<accession>A0A679JM17</accession>
<reference evidence="3" key="1">
    <citation type="submission" date="2019-12" db="EMBL/GenBank/DDBJ databases">
        <authorList>
            <person name="Cremers G."/>
        </authorList>
    </citation>
    <scope>NUCLEOTIDE SEQUENCE</scope>
    <source>
        <strain evidence="3">Mbul2</strain>
        <plasmid evidence="3">1</plasmid>
    </source>
</reference>
<feature type="transmembrane region" description="Helical" evidence="2">
    <location>
        <begin position="31"/>
        <end position="62"/>
    </location>
</feature>
<evidence type="ECO:0000313" key="3">
    <source>
        <dbReference type="EMBL" id="CAA2140117.1"/>
    </source>
</evidence>
<feature type="compositionally biased region" description="Basic and acidic residues" evidence="1">
    <location>
        <begin position="1"/>
        <end position="14"/>
    </location>
</feature>
<dbReference type="EMBL" id="LR743510">
    <property type="protein sequence ID" value="CAA2140117.1"/>
    <property type="molecule type" value="Genomic_DNA"/>
</dbReference>
<protein>
    <submittedName>
        <fullName evidence="3">Uncharacterized protein</fullName>
    </submittedName>
</protein>
<keyword evidence="3" id="KW-0614">Plasmid</keyword>
<sequence length="64" mass="6972">MFVDEGWKPPREPSWEPPARKPPLTKAQERAVVWIIGANVLLLFVAPVGGATVIHAIAALFVRG</sequence>